<dbReference type="RefSeq" id="WP_153250698.1">
    <property type="nucleotide sequence ID" value="NZ_CP044205.1"/>
</dbReference>
<evidence type="ECO:0000259" key="7">
    <source>
        <dbReference type="Pfam" id="PF25944"/>
    </source>
</evidence>
<evidence type="ECO:0000259" key="6">
    <source>
        <dbReference type="Pfam" id="PF25917"/>
    </source>
</evidence>
<dbReference type="GO" id="GO:0046677">
    <property type="term" value="P:response to antibiotic"/>
    <property type="evidence" value="ECO:0007669"/>
    <property type="project" value="TreeGrafter"/>
</dbReference>
<dbReference type="AlphaFoldDB" id="A0A5Q0BRB1"/>
<dbReference type="Proteomes" id="UP000325755">
    <property type="component" value="Chromosome"/>
</dbReference>
<keyword evidence="3" id="KW-0175">Coiled coil</keyword>
<evidence type="ECO:0000259" key="8">
    <source>
        <dbReference type="Pfam" id="PF25967"/>
    </source>
</evidence>
<dbReference type="OrthoDB" id="9816569at2"/>
<dbReference type="NCBIfam" id="TIGR01730">
    <property type="entry name" value="RND_mfp"/>
    <property type="match status" value="1"/>
</dbReference>
<dbReference type="Gene3D" id="2.40.30.170">
    <property type="match status" value="1"/>
</dbReference>
<dbReference type="GO" id="GO:0022857">
    <property type="term" value="F:transmembrane transporter activity"/>
    <property type="evidence" value="ECO:0007669"/>
    <property type="project" value="InterPro"/>
</dbReference>
<proteinExistence type="inferred from homology"/>
<dbReference type="InterPro" id="IPR058626">
    <property type="entry name" value="MdtA-like_b-barrel"/>
</dbReference>
<dbReference type="EMBL" id="CP044205">
    <property type="protein sequence ID" value="QFY44734.1"/>
    <property type="molecule type" value="Genomic_DNA"/>
</dbReference>
<dbReference type="GO" id="GO:0005886">
    <property type="term" value="C:plasma membrane"/>
    <property type="evidence" value="ECO:0007669"/>
    <property type="project" value="UniProtKB-SubCell"/>
</dbReference>
<feature type="chain" id="PRO_5024790105" evidence="4">
    <location>
        <begin position="31"/>
        <end position="382"/>
    </location>
</feature>
<feature type="coiled-coil region" evidence="3">
    <location>
        <begin position="107"/>
        <end position="134"/>
    </location>
</feature>
<dbReference type="Gene3D" id="2.40.420.20">
    <property type="match status" value="1"/>
</dbReference>
<reference evidence="9 10" key="1">
    <citation type="submission" date="2019-09" db="EMBL/GenBank/DDBJ databases">
        <title>Ecophysiology of the spiral-shaped methanotroph Methylospira mobilis as revealed by the complete genome sequence.</title>
        <authorList>
            <person name="Oshkin I.Y."/>
            <person name="Dedysh S.N."/>
            <person name="Miroshnikov K."/>
            <person name="Danilova O.V."/>
            <person name="Hakobyan A."/>
            <person name="Liesack W."/>
        </authorList>
    </citation>
    <scope>NUCLEOTIDE SEQUENCE [LARGE SCALE GENOMIC DNA]</scope>
    <source>
        <strain evidence="9 10">Shm1</strain>
    </source>
</reference>
<evidence type="ECO:0000256" key="2">
    <source>
        <dbReference type="ARBA" id="ARBA00009477"/>
    </source>
</evidence>
<dbReference type="Pfam" id="PF25876">
    <property type="entry name" value="HH_MFP_RND"/>
    <property type="match status" value="1"/>
</dbReference>
<feature type="domain" description="Multidrug resistance protein MdtA-like barrel-sandwich hybrid" evidence="6">
    <location>
        <begin position="68"/>
        <end position="199"/>
    </location>
</feature>
<evidence type="ECO:0000313" key="9">
    <source>
        <dbReference type="EMBL" id="QFY44734.1"/>
    </source>
</evidence>
<keyword evidence="10" id="KW-1185">Reference proteome</keyword>
<comment type="similarity">
    <text evidence="2">Belongs to the membrane fusion protein (MFP) (TC 8.A.1) family.</text>
</comment>
<dbReference type="Pfam" id="PF25944">
    <property type="entry name" value="Beta-barrel_RND"/>
    <property type="match status" value="1"/>
</dbReference>
<name>A0A5Q0BRB1_9GAMM</name>
<dbReference type="InterPro" id="IPR058624">
    <property type="entry name" value="MdtA-like_HH"/>
</dbReference>
<dbReference type="KEGG" id="mmob:F6R98_20615"/>
<gene>
    <name evidence="9" type="ORF">F6R98_20615</name>
</gene>
<dbReference type="InterPro" id="IPR058627">
    <property type="entry name" value="MdtA-like_C"/>
</dbReference>
<dbReference type="FunFam" id="2.40.420.20:FF:000001">
    <property type="entry name" value="Efflux RND transporter periplasmic adaptor subunit"/>
    <property type="match status" value="1"/>
</dbReference>
<keyword evidence="4" id="KW-0732">Signal</keyword>
<sequence>MRDIPYTLKLCASVVLVFLLSACSRGTGNANTAAPSMPPSPVKTALPVVRTLVDWDEYSGRLESVGSVEIRARVNGYLEKVCFKAGDKVRKGDLLFVIDQRPYRIEFQHAQAEVERTRARLDLAQNDYERAERLFRAKAISAEEQDARSKGLREATATMNSAVATMEAARLNLTFTEVRAPISGRIGRELITTGNLVNGNGGGASLLAEIVSIDPIYLYIDADELSILKYRRLTREGKRVNDRDTELPAEMQLMNEADFPHQGVIDYVDPRMNADTGTLRIRAVFSNGDDQLSPGFFARLRIPGSEPHDAILIPDRALGTDQGQKFIWVVAADNTVEYRKVKTGALSQGLRVISEGLAPQERVVIEGVQRLKSGAKVQPEAQ</sequence>
<dbReference type="Pfam" id="PF25967">
    <property type="entry name" value="RND-MFP_C"/>
    <property type="match status" value="1"/>
</dbReference>
<dbReference type="PROSITE" id="PS51257">
    <property type="entry name" value="PROKAR_LIPOPROTEIN"/>
    <property type="match status" value="1"/>
</dbReference>
<dbReference type="Pfam" id="PF25917">
    <property type="entry name" value="BSH_RND"/>
    <property type="match status" value="1"/>
</dbReference>
<dbReference type="InParanoid" id="A0A5Q0BRB1"/>
<dbReference type="Gene3D" id="1.10.287.470">
    <property type="entry name" value="Helix hairpin bin"/>
    <property type="match status" value="1"/>
</dbReference>
<evidence type="ECO:0000256" key="4">
    <source>
        <dbReference type="SAM" id="SignalP"/>
    </source>
</evidence>
<evidence type="ECO:0000259" key="5">
    <source>
        <dbReference type="Pfam" id="PF25876"/>
    </source>
</evidence>
<organism evidence="9 10">
    <name type="scientific">Candidatus Methylospira mobilis</name>
    <dbReference type="NCBI Taxonomy" id="1808979"/>
    <lineage>
        <taxon>Bacteria</taxon>
        <taxon>Pseudomonadati</taxon>
        <taxon>Pseudomonadota</taxon>
        <taxon>Gammaproteobacteria</taxon>
        <taxon>Methylococcales</taxon>
        <taxon>Methylococcaceae</taxon>
        <taxon>Candidatus Methylospira</taxon>
    </lineage>
</organism>
<feature type="signal peptide" evidence="4">
    <location>
        <begin position="1"/>
        <end position="30"/>
    </location>
</feature>
<dbReference type="InterPro" id="IPR058625">
    <property type="entry name" value="MdtA-like_BSH"/>
</dbReference>
<feature type="domain" description="Multidrug resistance protein MdtA-like beta-barrel" evidence="7">
    <location>
        <begin position="238"/>
        <end position="302"/>
    </location>
</feature>
<accession>A0A5Q0BRB1</accession>
<feature type="domain" description="Multidrug resistance protein MdtA-like alpha-helical hairpin" evidence="5">
    <location>
        <begin position="108"/>
        <end position="176"/>
    </location>
</feature>
<evidence type="ECO:0000256" key="1">
    <source>
        <dbReference type="ARBA" id="ARBA00004519"/>
    </source>
</evidence>
<dbReference type="InterPro" id="IPR006143">
    <property type="entry name" value="RND_pump_MFP"/>
</dbReference>
<dbReference type="Gene3D" id="2.40.50.100">
    <property type="match status" value="1"/>
</dbReference>
<feature type="domain" description="Multidrug resistance protein MdtA-like C-terminal permuted SH3" evidence="8">
    <location>
        <begin position="309"/>
        <end position="370"/>
    </location>
</feature>
<evidence type="ECO:0000313" key="10">
    <source>
        <dbReference type="Proteomes" id="UP000325755"/>
    </source>
</evidence>
<dbReference type="SUPFAM" id="SSF111369">
    <property type="entry name" value="HlyD-like secretion proteins"/>
    <property type="match status" value="1"/>
</dbReference>
<dbReference type="PANTHER" id="PTHR30158:SF10">
    <property type="entry name" value="CATION EFFLUX PUMP"/>
    <property type="match status" value="1"/>
</dbReference>
<dbReference type="PANTHER" id="PTHR30158">
    <property type="entry name" value="ACRA/E-RELATED COMPONENT OF DRUG EFFLUX TRANSPORTER"/>
    <property type="match status" value="1"/>
</dbReference>
<evidence type="ECO:0000256" key="3">
    <source>
        <dbReference type="SAM" id="Coils"/>
    </source>
</evidence>
<protein>
    <submittedName>
        <fullName evidence="9">Efflux RND transporter periplasmic adaptor subunit</fullName>
    </submittedName>
</protein>
<comment type="subcellular location">
    <subcellularLocation>
        <location evidence="1">Cell inner membrane</location>
        <topology evidence="1">Lipid-anchor</topology>
    </subcellularLocation>
</comment>